<dbReference type="Pfam" id="PF13637">
    <property type="entry name" value="Ank_4"/>
    <property type="match status" value="1"/>
</dbReference>
<sequence length="377" mass="42101">MEYSFAVCSRDVRETTKVCPCQESLHHDSDQSLPSQLVGPMLDPQARQELLEGVVILLRPAMEVHSIPQLPDRLHKHSILGSNGPRHLGVVLHITQDDGSEPSKEMKAAMKVLNDSLVKPQSMSVPNHVKSATSIIQQEWFQNLIKIVKANFEKVESYLGTSKALIYNDCEIMGINFNSPKLSHFALNWSYPSKHLIHIRQTRPAGLTQIGELGYASEAQASQLDLHISFSELGQVWHFVIALVNQETPIVPQTSVVSVVQTSTRMISSTESADPLAVEDYLDYFEDISSVLLEYIVNMTDISGNTAMHYAVSHGNFDVVSILLDSKKPRTGEQVDQESCANEMDSNFCVTFGVIYMELCGTFSFPLMRDFKEELDV</sequence>
<dbReference type="GO" id="GO:0005737">
    <property type="term" value="C:cytoplasm"/>
    <property type="evidence" value="ECO:0007669"/>
    <property type="project" value="TreeGrafter"/>
</dbReference>
<proteinExistence type="predicted"/>
<reference evidence="2" key="1">
    <citation type="submission" date="2020-11" db="EMBL/GenBank/DDBJ databases">
        <authorList>
            <person name="Tran Van P."/>
        </authorList>
    </citation>
    <scope>NUCLEOTIDE SEQUENCE</scope>
</reference>
<gene>
    <name evidence="2" type="ORF">TTEB3V08_LOCUS7076</name>
</gene>
<accession>A0A7R9IIU2</accession>
<dbReference type="PROSITE" id="PS50297">
    <property type="entry name" value="ANK_REP_REGION"/>
    <property type="match status" value="1"/>
</dbReference>
<keyword evidence="1" id="KW-0040">ANK repeat</keyword>
<dbReference type="SUPFAM" id="SSF48403">
    <property type="entry name" value="Ankyrin repeat"/>
    <property type="match status" value="1"/>
</dbReference>
<dbReference type="GO" id="GO:0030837">
    <property type="term" value="P:negative regulation of actin filament polymerization"/>
    <property type="evidence" value="ECO:0007669"/>
    <property type="project" value="InterPro"/>
</dbReference>
<dbReference type="InterPro" id="IPR047184">
    <property type="entry name" value="KANK1-4"/>
</dbReference>
<evidence type="ECO:0000313" key="2">
    <source>
        <dbReference type="EMBL" id="CAD7459111.1"/>
    </source>
</evidence>
<organism evidence="2">
    <name type="scientific">Timema tahoe</name>
    <dbReference type="NCBI Taxonomy" id="61484"/>
    <lineage>
        <taxon>Eukaryota</taxon>
        <taxon>Metazoa</taxon>
        <taxon>Ecdysozoa</taxon>
        <taxon>Arthropoda</taxon>
        <taxon>Hexapoda</taxon>
        <taxon>Insecta</taxon>
        <taxon>Pterygota</taxon>
        <taxon>Neoptera</taxon>
        <taxon>Polyneoptera</taxon>
        <taxon>Phasmatodea</taxon>
        <taxon>Timematodea</taxon>
        <taxon>Timematoidea</taxon>
        <taxon>Timematidae</taxon>
        <taxon>Timema</taxon>
    </lineage>
</organism>
<evidence type="ECO:0000256" key="1">
    <source>
        <dbReference type="PROSITE-ProRule" id="PRU00023"/>
    </source>
</evidence>
<dbReference type="PANTHER" id="PTHR24168">
    <property type="entry name" value="KN MOTIF AND ANKYRIN REPEAT DOMAIN-CONTAINING"/>
    <property type="match status" value="1"/>
</dbReference>
<dbReference type="PROSITE" id="PS50088">
    <property type="entry name" value="ANK_REPEAT"/>
    <property type="match status" value="1"/>
</dbReference>
<protein>
    <submittedName>
        <fullName evidence="2">Uncharacterized protein</fullName>
    </submittedName>
</protein>
<dbReference type="GO" id="GO:0005856">
    <property type="term" value="C:cytoskeleton"/>
    <property type="evidence" value="ECO:0007669"/>
    <property type="project" value="TreeGrafter"/>
</dbReference>
<dbReference type="AlphaFoldDB" id="A0A7R9IIU2"/>
<dbReference type="Gene3D" id="1.25.40.20">
    <property type="entry name" value="Ankyrin repeat-containing domain"/>
    <property type="match status" value="1"/>
</dbReference>
<dbReference type="EMBL" id="OE002667">
    <property type="protein sequence ID" value="CAD7459111.1"/>
    <property type="molecule type" value="Genomic_DNA"/>
</dbReference>
<dbReference type="PANTHER" id="PTHR24168:SF21">
    <property type="entry name" value="KANK, ISOFORM D"/>
    <property type="match status" value="1"/>
</dbReference>
<name>A0A7R9IIU2_9NEOP</name>
<feature type="repeat" description="ANK" evidence="1">
    <location>
        <begin position="303"/>
        <end position="325"/>
    </location>
</feature>
<dbReference type="InterPro" id="IPR036770">
    <property type="entry name" value="Ankyrin_rpt-contain_sf"/>
</dbReference>
<dbReference type="InterPro" id="IPR002110">
    <property type="entry name" value="Ankyrin_rpt"/>
</dbReference>